<evidence type="ECO:0000313" key="3">
    <source>
        <dbReference type="Proteomes" id="UP000233769"/>
    </source>
</evidence>
<reference evidence="3" key="1">
    <citation type="submission" date="2017-10" db="EMBL/GenBank/DDBJ databases">
        <authorList>
            <person name="Regsiter A."/>
            <person name="William W."/>
        </authorList>
    </citation>
    <scope>NUCLEOTIDE SEQUENCE [LARGE SCALE GENOMIC DNA]</scope>
</reference>
<feature type="region of interest" description="Disordered" evidence="1">
    <location>
        <begin position="1"/>
        <end position="57"/>
    </location>
</feature>
<accession>A0A2N9AIQ6</accession>
<feature type="compositionally biased region" description="Basic and acidic residues" evidence="1">
    <location>
        <begin position="1"/>
        <end position="23"/>
    </location>
</feature>
<protein>
    <submittedName>
        <fullName evidence="2">Uncharacterized protein</fullName>
    </submittedName>
</protein>
<name>A0A2N9AIQ6_METEX</name>
<proteinExistence type="predicted"/>
<evidence type="ECO:0000313" key="2">
    <source>
        <dbReference type="EMBL" id="SOR27248.1"/>
    </source>
</evidence>
<sequence>MSHTESSEPAKGDHRNGARDGLRVIEFFMHSGAPREPLAAERGGGTKRTGPARKDAP</sequence>
<organism evidence="2 3">
    <name type="scientific">Methylorubrum extorquens</name>
    <name type="common">Methylobacterium dichloromethanicum</name>
    <name type="synonym">Methylobacterium extorquens</name>
    <dbReference type="NCBI Taxonomy" id="408"/>
    <lineage>
        <taxon>Bacteria</taxon>
        <taxon>Pseudomonadati</taxon>
        <taxon>Pseudomonadota</taxon>
        <taxon>Alphaproteobacteria</taxon>
        <taxon>Hyphomicrobiales</taxon>
        <taxon>Methylobacteriaceae</taxon>
        <taxon>Methylorubrum</taxon>
    </lineage>
</organism>
<gene>
    <name evidence="2" type="ORF">TK0001_0646</name>
</gene>
<dbReference type="Proteomes" id="UP000233769">
    <property type="component" value="Chromosome tk0001"/>
</dbReference>
<dbReference type="EMBL" id="LT962688">
    <property type="protein sequence ID" value="SOR27248.1"/>
    <property type="molecule type" value="Genomic_DNA"/>
</dbReference>
<evidence type="ECO:0000256" key="1">
    <source>
        <dbReference type="SAM" id="MobiDB-lite"/>
    </source>
</evidence>
<dbReference type="AlphaFoldDB" id="A0A2N9AIQ6"/>